<feature type="compositionally biased region" description="Basic and acidic residues" evidence="1">
    <location>
        <begin position="40"/>
        <end position="62"/>
    </location>
</feature>
<evidence type="ECO:0000256" key="1">
    <source>
        <dbReference type="SAM" id="MobiDB-lite"/>
    </source>
</evidence>
<keyword evidence="3" id="KW-1185">Reference proteome</keyword>
<organism evidence="2 3">
    <name type="scientific">Kaistia dalseonensis</name>
    <dbReference type="NCBI Taxonomy" id="410840"/>
    <lineage>
        <taxon>Bacteria</taxon>
        <taxon>Pseudomonadati</taxon>
        <taxon>Pseudomonadota</taxon>
        <taxon>Alphaproteobacteria</taxon>
        <taxon>Hyphomicrobiales</taxon>
        <taxon>Kaistiaceae</taxon>
        <taxon>Kaistia</taxon>
    </lineage>
</organism>
<gene>
    <name evidence="2" type="ORF">QO014_002580</name>
</gene>
<proteinExistence type="predicted"/>
<feature type="region of interest" description="Disordered" evidence="1">
    <location>
        <begin position="28"/>
        <end position="62"/>
    </location>
</feature>
<evidence type="ECO:0000313" key="2">
    <source>
        <dbReference type="EMBL" id="MDQ0438188.1"/>
    </source>
</evidence>
<evidence type="ECO:0000313" key="3">
    <source>
        <dbReference type="Proteomes" id="UP001241603"/>
    </source>
</evidence>
<dbReference type="EMBL" id="JAUSVO010000003">
    <property type="protein sequence ID" value="MDQ0438188.1"/>
    <property type="molecule type" value="Genomic_DNA"/>
</dbReference>
<protein>
    <submittedName>
        <fullName evidence="2">Uncharacterized protein</fullName>
    </submittedName>
</protein>
<sequence>MTSRGPANEDELMKRGAAIFAAPLLIEMPATPGGASPMAQRHDDEHGDDQTETDDKACGEVE</sequence>
<reference evidence="2 3" key="1">
    <citation type="submission" date="2023-07" db="EMBL/GenBank/DDBJ databases">
        <title>Genomic Encyclopedia of Type Strains, Phase IV (KMG-IV): sequencing the most valuable type-strain genomes for metagenomic binning, comparative biology and taxonomic classification.</title>
        <authorList>
            <person name="Goeker M."/>
        </authorList>
    </citation>
    <scope>NUCLEOTIDE SEQUENCE [LARGE SCALE GENOMIC DNA]</scope>
    <source>
        <strain evidence="2 3">B6-8</strain>
    </source>
</reference>
<dbReference type="Proteomes" id="UP001241603">
    <property type="component" value="Unassembled WGS sequence"/>
</dbReference>
<accession>A0ABU0H7A2</accession>
<name>A0ABU0H7A2_9HYPH</name>
<comment type="caution">
    <text evidence="2">The sequence shown here is derived from an EMBL/GenBank/DDBJ whole genome shotgun (WGS) entry which is preliminary data.</text>
</comment>